<feature type="domain" description="AAA+ ATPase" evidence="9">
    <location>
        <begin position="33"/>
        <end position="219"/>
    </location>
</feature>
<dbReference type="AlphaFoldDB" id="A0A150WPV3"/>
<name>A0A150WPV3_BDEBC</name>
<keyword evidence="5" id="KW-0067">ATP-binding</keyword>
<dbReference type="Proteomes" id="UP000075320">
    <property type="component" value="Unassembled WGS sequence"/>
</dbReference>
<comment type="caution">
    <text evidence="10">The sequence shown here is derived from an EMBL/GenBank/DDBJ whole genome shotgun (WGS) entry which is preliminary data.</text>
</comment>
<dbReference type="SMART" id="SM00382">
    <property type="entry name" value="AAA"/>
    <property type="match status" value="1"/>
</dbReference>
<evidence type="ECO:0000256" key="2">
    <source>
        <dbReference type="ARBA" id="ARBA00022763"/>
    </source>
</evidence>
<dbReference type="EMBL" id="LUKE01000001">
    <property type="protein sequence ID" value="KYG66337.1"/>
    <property type="molecule type" value="Genomic_DNA"/>
</dbReference>
<evidence type="ECO:0000256" key="7">
    <source>
        <dbReference type="ARBA" id="ARBA00023204"/>
    </source>
</evidence>
<evidence type="ECO:0000259" key="9">
    <source>
        <dbReference type="SMART" id="SM00382"/>
    </source>
</evidence>
<dbReference type="GO" id="GO:0006281">
    <property type="term" value="P:DNA repair"/>
    <property type="evidence" value="ECO:0007669"/>
    <property type="project" value="InterPro"/>
</dbReference>
<keyword evidence="1" id="KW-0547">Nucleotide-binding</keyword>
<evidence type="ECO:0000313" key="10">
    <source>
        <dbReference type="EMBL" id="KYG66337.1"/>
    </source>
</evidence>
<evidence type="ECO:0000256" key="4">
    <source>
        <dbReference type="ARBA" id="ARBA00022806"/>
    </source>
</evidence>
<dbReference type="GO" id="GO:0003678">
    <property type="term" value="F:DNA helicase activity"/>
    <property type="evidence" value="ECO:0007669"/>
    <property type="project" value="InterPro"/>
</dbReference>
<dbReference type="Pfam" id="PF05970">
    <property type="entry name" value="PIF1"/>
    <property type="match status" value="1"/>
</dbReference>
<keyword evidence="8" id="KW-0413">Isomerase</keyword>
<keyword evidence="6" id="KW-0238">DNA-binding</keyword>
<dbReference type="PANTHER" id="PTHR47642:SF5">
    <property type="entry name" value="ATP-DEPENDENT DNA HELICASE"/>
    <property type="match status" value="1"/>
</dbReference>
<sequence>MLELPMQDWHDRKSMINVELSTEQSLALELLRSGENVFLTGGAGSGKSFLIRQFMREIDSKEMPILASTGAAAVLLGGRTFHSFFGLGIMEGGPDAAFAKASKDNKLMARLRKVEGVIIDEISMIPGQALMIAEALAQRARDSRLPWGGMRIIVVGDFAQLPPVTHSGPRDWSFLNSVWEQSGFQNVMLSHNQRVSENLFLDILSDVRSGKVTEPVREFLNDHVQTHDEDHPGTRLFPRKLNADNFNQKKLAEIDDDEVVIDSIYFGSEKHIDMLMKSAPVPVKLTLKLGCRVMFLQNDPQRRWVNGTRGVITDITVDKITVKKTNGREVEVDKTSFAIQDAEGNVMASVLQFPLTLAYATTIHKSQGATLDDLWCDLSALWEPGHAYVALSRLRSSEGLHLIGWNPRSIIVDPKVLRFYEGLDIRPS</sequence>
<dbReference type="Gene3D" id="3.40.50.300">
    <property type="entry name" value="P-loop containing nucleotide triphosphate hydrolases"/>
    <property type="match status" value="1"/>
</dbReference>
<keyword evidence="2" id="KW-0227">DNA damage</keyword>
<dbReference type="InterPro" id="IPR027417">
    <property type="entry name" value="P-loop_NTPase"/>
</dbReference>
<dbReference type="InterPro" id="IPR049163">
    <property type="entry name" value="Pif1-like_2B_dom"/>
</dbReference>
<dbReference type="InterPro" id="IPR051055">
    <property type="entry name" value="PIF1_helicase"/>
</dbReference>
<dbReference type="GO" id="GO:0000723">
    <property type="term" value="P:telomere maintenance"/>
    <property type="evidence" value="ECO:0007669"/>
    <property type="project" value="InterPro"/>
</dbReference>
<dbReference type="InterPro" id="IPR003593">
    <property type="entry name" value="AAA+_ATPase"/>
</dbReference>
<dbReference type="SUPFAM" id="SSF52540">
    <property type="entry name" value="P-loop containing nucleoside triphosphate hydrolases"/>
    <property type="match status" value="2"/>
</dbReference>
<dbReference type="Gene3D" id="2.30.30.940">
    <property type="match status" value="1"/>
</dbReference>
<accession>A0A150WPV3</accession>
<keyword evidence="4 10" id="KW-0347">Helicase</keyword>
<gene>
    <name evidence="10" type="ORF">AZI86_04590</name>
</gene>
<proteinExistence type="predicted"/>
<reference evidence="10 11" key="1">
    <citation type="submission" date="2016-03" db="EMBL/GenBank/DDBJ databases">
        <authorList>
            <person name="Ploux O."/>
        </authorList>
    </citation>
    <scope>NUCLEOTIDE SEQUENCE [LARGE SCALE GENOMIC DNA]</scope>
    <source>
        <strain evidence="10 11">R0</strain>
    </source>
</reference>
<evidence type="ECO:0000256" key="6">
    <source>
        <dbReference type="ARBA" id="ARBA00023125"/>
    </source>
</evidence>
<keyword evidence="7" id="KW-0234">DNA repair</keyword>
<evidence type="ECO:0000256" key="3">
    <source>
        <dbReference type="ARBA" id="ARBA00022801"/>
    </source>
</evidence>
<protein>
    <submittedName>
        <fullName evidence="10">RRM3/PIF1 helicase-like protein</fullName>
    </submittedName>
</protein>
<dbReference type="CDD" id="cd18809">
    <property type="entry name" value="SF1_C_RecD"/>
    <property type="match status" value="1"/>
</dbReference>
<keyword evidence="11" id="KW-1185">Reference proteome</keyword>
<evidence type="ECO:0000256" key="8">
    <source>
        <dbReference type="ARBA" id="ARBA00023235"/>
    </source>
</evidence>
<organism evidence="10 11">
    <name type="scientific">Bdellovibrio bacteriovorus</name>
    <dbReference type="NCBI Taxonomy" id="959"/>
    <lineage>
        <taxon>Bacteria</taxon>
        <taxon>Pseudomonadati</taxon>
        <taxon>Bdellovibrionota</taxon>
        <taxon>Bdellovibrionia</taxon>
        <taxon>Bdellovibrionales</taxon>
        <taxon>Pseudobdellovibrionaceae</taxon>
        <taxon>Bdellovibrio</taxon>
    </lineage>
</organism>
<dbReference type="PANTHER" id="PTHR47642">
    <property type="entry name" value="ATP-DEPENDENT DNA HELICASE"/>
    <property type="match status" value="1"/>
</dbReference>
<evidence type="ECO:0000256" key="5">
    <source>
        <dbReference type="ARBA" id="ARBA00022840"/>
    </source>
</evidence>
<dbReference type="RefSeq" id="WP_061833903.1">
    <property type="nucleotide sequence ID" value="NZ_LUKE01000001.1"/>
</dbReference>
<dbReference type="InterPro" id="IPR010285">
    <property type="entry name" value="DNA_helicase_pif1-like_DEAD"/>
</dbReference>
<dbReference type="CDD" id="cd18037">
    <property type="entry name" value="DEXSc_Pif1_like"/>
    <property type="match status" value="1"/>
</dbReference>
<evidence type="ECO:0000313" key="11">
    <source>
        <dbReference type="Proteomes" id="UP000075320"/>
    </source>
</evidence>
<evidence type="ECO:0000256" key="1">
    <source>
        <dbReference type="ARBA" id="ARBA00022741"/>
    </source>
</evidence>
<keyword evidence="3" id="KW-0378">Hydrolase</keyword>
<dbReference type="Pfam" id="PF21530">
    <property type="entry name" value="Pif1_2B_dom"/>
    <property type="match status" value="1"/>
</dbReference>